<proteinExistence type="predicted"/>
<evidence type="ECO:0000313" key="2">
    <source>
        <dbReference type="Proteomes" id="UP000295611"/>
    </source>
</evidence>
<keyword evidence="1" id="KW-0489">Methyltransferase</keyword>
<comment type="caution">
    <text evidence="1">The sequence shown here is derived from an EMBL/GenBank/DDBJ whole genome shotgun (WGS) entry which is preliminary data.</text>
</comment>
<dbReference type="RefSeq" id="WP_133682219.1">
    <property type="nucleotide sequence ID" value="NZ_SNZP01000011.1"/>
</dbReference>
<dbReference type="OrthoDB" id="9787650at2"/>
<name>A0A4R7B3F0_9NEIS</name>
<dbReference type="PANTHER" id="PTHR38043:SF1">
    <property type="entry name" value="PROTEIN HEMX"/>
    <property type="match status" value="1"/>
</dbReference>
<dbReference type="InterPro" id="IPR007470">
    <property type="entry name" value="HemX"/>
</dbReference>
<sequence>MSETQHPDAEKSEQQILPPQEKKPFNWALWLALGALALSGWQLYNTELELSSIRRALPSHTADPAIKAQGEQLRATDGKLALLEAKFNQSTSQFATLSSMYQDLSKVRTDWLLSEVGHALALASQELQLAGNVPAAISALQAVDARLATFDRPELIGVKKSVAHDLEALKALPFLDIIGLSARIDSLSQGVDTLPLSVDIQRQPQTPAAIDRNAPFWSRLIRDISQSFGELVRIRRIDKPEAVLLTPEQSFQLRENLKLHLLDARIALLQRNAAPFKADMVELQSYVDRYFDHSAPTTKQWLAVLDELKAAPINNALPDLSDSLKAVNSAQAAPEVKP</sequence>
<organism evidence="1 2">
    <name type="scientific">Paludibacterium purpuratum</name>
    <dbReference type="NCBI Taxonomy" id="1144873"/>
    <lineage>
        <taxon>Bacteria</taxon>
        <taxon>Pseudomonadati</taxon>
        <taxon>Pseudomonadota</taxon>
        <taxon>Betaproteobacteria</taxon>
        <taxon>Neisseriales</taxon>
        <taxon>Chromobacteriaceae</taxon>
        <taxon>Paludibacterium</taxon>
    </lineage>
</organism>
<protein>
    <submittedName>
        <fullName evidence="1">Uroporphyrin-3 C-methyltransferase</fullName>
    </submittedName>
</protein>
<evidence type="ECO:0000313" key="1">
    <source>
        <dbReference type="EMBL" id="TDR76505.1"/>
    </source>
</evidence>
<reference evidence="1 2" key="1">
    <citation type="submission" date="2019-03" db="EMBL/GenBank/DDBJ databases">
        <title>Genomic Encyclopedia of Type Strains, Phase III (KMG-III): the genomes of soil and plant-associated and newly described type strains.</title>
        <authorList>
            <person name="Whitman W."/>
        </authorList>
    </citation>
    <scope>NUCLEOTIDE SEQUENCE [LARGE SCALE GENOMIC DNA]</scope>
    <source>
        <strain evidence="1 2">CECT 8976</strain>
    </source>
</reference>
<dbReference type="Proteomes" id="UP000295611">
    <property type="component" value="Unassembled WGS sequence"/>
</dbReference>
<keyword evidence="2" id="KW-1185">Reference proteome</keyword>
<dbReference type="PANTHER" id="PTHR38043">
    <property type="entry name" value="PROTEIN HEMX"/>
    <property type="match status" value="1"/>
</dbReference>
<accession>A0A4R7B3F0</accession>
<dbReference type="AlphaFoldDB" id="A0A4R7B3F0"/>
<dbReference type="Pfam" id="PF04375">
    <property type="entry name" value="HemX"/>
    <property type="match status" value="1"/>
</dbReference>
<gene>
    <name evidence="1" type="ORF">DFP86_11188</name>
</gene>
<dbReference type="EMBL" id="SNZP01000011">
    <property type="protein sequence ID" value="TDR76505.1"/>
    <property type="molecule type" value="Genomic_DNA"/>
</dbReference>
<dbReference type="GO" id="GO:0008168">
    <property type="term" value="F:methyltransferase activity"/>
    <property type="evidence" value="ECO:0007669"/>
    <property type="project" value="UniProtKB-KW"/>
</dbReference>
<dbReference type="GO" id="GO:0032259">
    <property type="term" value="P:methylation"/>
    <property type="evidence" value="ECO:0007669"/>
    <property type="project" value="UniProtKB-KW"/>
</dbReference>
<keyword evidence="1" id="KW-0808">Transferase</keyword>